<dbReference type="EMBL" id="CP001338">
    <property type="protein sequence ID" value="ACL15403.1"/>
    <property type="molecule type" value="Genomic_DNA"/>
</dbReference>
<dbReference type="HOGENOM" id="CLU_1182893_0_0_2"/>
<dbReference type="KEGG" id="mpl:Mpal_0007"/>
<dbReference type="Proteomes" id="UP000002457">
    <property type="component" value="Chromosome"/>
</dbReference>
<dbReference type="eggNOG" id="arCOG03505">
    <property type="taxonomic scope" value="Archaea"/>
</dbReference>
<dbReference type="AlphaFoldDB" id="B8GHT3"/>
<dbReference type="Pfam" id="PF11167">
    <property type="entry name" value="DUF2953"/>
    <property type="match status" value="1"/>
</dbReference>
<dbReference type="InterPro" id="IPR021338">
    <property type="entry name" value="DUF2953"/>
</dbReference>
<proteinExistence type="predicted"/>
<dbReference type="GeneID" id="7270119"/>
<keyword evidence="3" id="KW-1185">Reference proteome</keyword>
<evidence type="ECO:0000313" key="3">
    <source>
        <dbReference type="Proteomes" id="UP000002457"/>
    </source>
</evidence>
<feature type="compositionally biased region" description="Basic and acidic residues" evidence="1">
    <location>
        <begin position="84"/>
        <end position="95"/>
    </location>
</feature>
<evidence type="ECO:0008006" key="4">
    <source>
        <dbReference type="Google" id="ProtNLM"/>
    </source>
</evidence>
<name>B8GHT3_METPE</name>
<protein>
    <recommendedName>
        <fullName evidence="4">DUF2953 domain-containing protein</fullName>
    </recommendedName>
</protein>
<reference evidence="2 3" key="1">
    <citation type="journal article" date="2015" name="Genome Announc.">
        <title>Complete Genome Sequence of Methanosphaerula palustris E1-9CT, a Hydrogenotrophic Methanogen Isolated from a Minerotrophic Fen Peatland.</title>
        <authorList>
            <person name="Cadillo-Quiroz H."/>
            <person name="Browne P."/>
            <person name="Kyrpides N."/>
            <person name="Woyke T."/>
            <person name="Goodwin L."/>
            <person name="Detter C."/>
            <person name="Yavitt J.B."/>
            <person name="Zinder S.H."/>
        </authorList>
    </citation>
    <scope>NUCLEOTIDE SEQUENCE [LARGE SCALE GENOMIC DNA]</scope>
    <source>
        <strain evidence="3">ATCC BAA-1556 / DSM 19958 / E1-9c</strain>
    </source>
</reference>
<feature type="region of interest" description="Disordered" evidence="1">
    <location>
        <begin position="84"/>
        <end position="119"/>
    </location>
</feature>
<dbReference type="OrthoDB" id="387214at2157"/>
<dbReference type="RefSeq" id="WP_012616722.1">
    <property type="nucleotide sequence ID" value="NC_011832.1"/>
</dbReference>
<sequence precursor="true">MPILLTILLILLLLIVLAVLYLLLVPIDLQVTGTLDPEGMTAAGGLTWGVAGLVAEHRQGDLKTGVSLFGHRFWFSMERGRQKPEGSVRSKEPEKPIASAGESEEHQEKKQGSSGPGAGEVIGMVEEVWPRITDLLGSTFRALEIRSISIDMTFGLSDAAKTGEVFGYLMAIRGMLTPVPWFSMGVTPVFDTITLVGTGSGTLRLNHPGTLLVPAARLLLSRPVWRMIRTRGTS</sequence>
<evidence type="ECO:0000313" key="2">
    <source>
        <dbReference type="EMBL" id="ACL15403.1"/>
    </source>
</evidence>
<accession>B8GHT3</accession>
<evidence type="ECO:0000256" key="1">
    <source>
        <dbReference type="SAM" id="MobiDB-lite"/>
    </source>
</evidence>
<organism evidence="2 3">
    <name type="scientific">Methanosphaerula palustris (strain ATCC BAA-1556 / DSM 19958 / E1-9c)</name>
    <dbReference type="NCBI Taxonomy" id="521011"/>
    <lineage>
        <taxon>Archaea</taxon>
        <taxon>Methanobacteriati</taxon>
        <taxon>Methanobacteriota</taxon>
        <taxon>Stenosarchaea group</taxon>
        <taxon>Methanomicrobia</taxon>
        <taxon>Methanomicrobiales</taxon>
        <taxon>Methanoregulaceae</taxon>
        <taxon>Methanosphaerula</taxon>
    </lineage>
</organism>
<gene>
    <name evidence="2" type="ordered locus">Mpal_0007</name>
</gene>
<dbReference type="STRING" id="521011.Mpal_0007"/>